<dbReference type="SMART" id="SM00360">
    <property type="entry name" value="RRM"/>
    <property type="match status" value="2"/>
</dbReference>
<feature type="region of interest" description="Disordered" evidence="14">
    <location>
        <begin position="1121"/>
        <end position="1245"/>
    </location>
</feature>
<dbReference type="FunFam" id="3.30.70.330:FF:000040">
    <property type="entry name" value="Heterogeneous nuclear ribonucleoprotein A2/B1"/>
    <property type="match status" value="1"/>
</dbReference>
<evidence type="ECO:0000256" key="9">
    <source>
        <dbReference type="ARBA" id="ARBA00023125"/>
    </source>
</evidence>
<dbReference type="SMART" id="SM00355">
    <property type="entry name" value="ZnF_C2H2"/>
    <property type="match status" value="5"/>
</dbReference>
<feature type="compositionally biased region" description="Low complexity" evidence="14">
    <location>
        <begin position="624"/>
        <end position="641"/>
    </location>
</feature>
<comment type="caution">
    <text evidence="17">The sequence shown here is derived from an EMBL/GenBank/DDBJ whole genome shotgun (WGS) entry which is preliminary data.</text>
</comment>
<evidence type="ECO:0000256" key="8">
    <source>
        <dbReference type="ARBA" id="ARBA00023015"/>
    </source>
</evidence>
<feature type="domain" description="RRM" evidence="15">
    <location>
        <begin position="1046"/>
        <end position="1122"/>
    </location>
</feature>
<feature type="compositionally biased region" description="Polar residues" evidence="14">
    <location>
        <begin position="905"/>
        <end position="925"/>
    </location>
</feature>
<dbReference type="Gene3D" id="3.30.70.330">
    <property type="match status" value="2"/>
</dbReference>
<evidence type="ECO:0000256" key="3">
    <source>
        <dbReference type="ARBA" id="ARBA00022723"/>
    </source>
</evidence>
<feature type="region of interest" description="Disordered" evidence="14">
    <location>
        <begin position="514"/>
        <end position="559"/>
    </location>
</feature>
<comment type="subcellular location">
    <subcellularLocation>
        <location evidence="1">Nucleus</location>
    </subcellularLocation>
</comment>
<dbReference type="GO" id="GO:0071013">
    <property type="term" value="C:catalytic step 2 spliceosome"/>
    <property type="evidence" value="ECO:0007669"/>
    <property type="project" value="TreeGrafter"/>
</dbReference>
<evidence type="ECO:0000259" key="16">
    <source>
        <dbReference type="PROSITE" id="PS50157"/>
    </source>
</evidence>
<feature type="compositionally biased region" description="Polar residues" evidence="14">
    <location>
        <begin position="536"/>
        <end position="549"/>
    </location>
</feature>
<feature type="compositionally biased region" description="Gly residues" evidence="14">
    <location>
        <begin position="1147"/>
        <end position="1160"/>
    </location>
</feature>
<evidence type="ECO:0000256" key="14">
    <source>
        <dbReference type="SAM" id="MobiDB-lite"/>
    </source>
</evidence>
<evidence type="ECO:0000256" key="1">
    <source>
        <dbReference type="ARBA" id="ARBA00004123"/>
    </source>
</evidence>
<feature type="domain" description="C2H2-type" evidence="16">
    <location>
        <begin position="785"/>
        <end position="812"/>
    </location>
</feature>
<feature type="region of interest" description="Disordered" evidence="14">
    <location>
        <begin position="283"/>
        <end position="378"/>
    </location>
</feature>
<keyword evidence="4" id="KW-0677">Repeat</keyword>
<dbReference type="PROSITE" id="PS50102">
    <property type="entry name" value="RRM"/>
    <property type="match status" value="2"/>
</dbReference>
<dbReference type="FunFam" id="3.30.160.60:FF:001485">
    <property type="entry name" value="Krueppel-related zinc finger protein"/>
    <property type="match status" value="1"/>
</dbReference>
<evidence type="ECO:0000256" key="2">
    <source>
        <dbReference type="ARBA" id="ARBA00006991"/>
    </source>
</evidence>
<feature type="domain" description="C2H2-type" evidence="16">
    <location>
        <begin position="813"/>
        <end position="841"/>
    </location>
</feature>
<protein>
    <submittedName>
        <fullName evidence="17">Uncharacterized protein</fullName>
    </submittedName>
</protein>
<keyword evidence="11" id="KW-0539">Nucleus</keyword>
<feature type="compositionally biased region" description="Basic and acidic residues" evidence="14">
    <location>
        <begin position="550"/>
        <end position="559"/>
    </location>
</feature>
<feature type="compositionally biased region" description="Polar residues" evidence="14">
    <location>
        <begin position="1176"/>
        <end position="1203"/>
    </location>
</feature>
<keyword evidence="7 13" id="KW-0694">RNA-binding</keyword>
<accession>A0A821JQS6</accession>
<dbReference type="PANTHER" id="PTHR48026">
    <property type="entry name" value="HOMOLOGOUS TO DROSOPHILA SQD (SQUID) PROTEIN"/>
    <property type="match status" value="1"/>
</dbReference>
<dbReference type="InterPro" id="IPR036236">
    <property type="entry name" value="Znf_C2H2_sf"/>
</dbReference>
<keyword evidence="9" id="KW-0238">DNA-binding</keyword>
<feature type="compositionally biased region" description="Acidic residues" evidence="14">
    <location>
        <begin position="309"/>
        <end position="328"/>
    </location>
</feature>
<dbReference type="PROSITE" id="PS50157">
    <property type="entry name" value="ZINC_FINGER_C2H2_2"/>
    <property type="match status" value="4"/>
</dbReference>
<dbReference type="GO" id="GO:0000398">
    <property type="term" value="P:mRNA splicing, via spliceosome"/>
    <property type="evidence" value="ECO:0007669"/>
    <property type="project" value="TreeGrafter"/>
</dbReference>
<feature type="compositionally biased region" description="Gly residues" evidence="14">
    <location>
        <begin position="1213"/>
        <end position="1237"/>
    </location>
</feature>
<feature type="region of interest" description="Disordered" evidence="14">
    <location>
        <begin position="672"/>
        <end position="693"/>
    </location>
</feature>
<dbReference type="AlphaFoldDB" id="A0A821JQS6"/>
<evidence type="ECO:0000256" key="11">
    <source>
        <dbReference type="ARBA" id="ARBA00023242"/>
    </source>
</evidence>
<dbReference type="FunFam" id="3.30.160.60:FF:000185">
    <property type="entry name" value="zinc finger protein 319"/>
    <property type="match status" value="1"/>
</dbReference>
<dbReference type="PANTHER" id="PTHR48026:SF14">
    <property type="entry name" value="HETEROGENEOUS NUCLEAR RIBONUCLEOPROTEIN A1"/>
    <property type="match status" value="1"/>
</dbReference>
<feature type="compositionally biased region" description="Low complexity" evidence="14">
    <location>
        <begin position="341"/>
        <end position="358"/>
    </location>
</feature>
<dbReference type="Proteomes" id="UP000663838">
    <property type="component" value="Unassembled WGS sequence"/>
</dbReference>
<dbReference type="InterPro" id="IPR013087">
    <property type="entry name" value="Znf_C2H2_type"/>
</dbReference>
<reference evidence="17" key="1">
    <citation type="submission" date="2021-02" db="EMBL/GenBank/DDBJ databases">
        <authorList>
            <person name="Nowell W R."/>
        </authorList>
    </citation>
    <scope>NUCLEOTIDE SEQUENCE</scope>
</reference>
<keyword evidence="8" id="KW-0805">Transcription regulation</keyword>
<organism evidence="17 18">
    <name type="scientific">Rotaria socialis</name>
    <dbReference type="NCBI Taxonomy" id="392032"/>
    <lineage>
        <taxon>Eukaryota</taxon>
        <taxon>Metazoa</taxon>
        <taxon>Spiralia</taxon>
        <taxon>Gnathifera</taxon>
        <taxon>Rotifera</taxon>
        <taxon>Eurotatoria</taxon>
        <taxon>Bdelloidea</taxon>
        <taxon>Philodinida</taxon>
        <taxon>Philodinidae</taxon>
        <taxon>Rotaria</taxon>
    </lineage>
</organism>
<feature type="compositionally biased region" description="Low complexity" evidence="14">
    <location>
        <begin position="843"/>
        <end position="859"/>
    </location>
</feature>
<keyword evidence="3" id="KW-0479">Metal-binding</keyword>
<evidence type="ECO:0000256" key="5">
    <source>
        <dbReference type="ARBA" id="ARBA00022771"/>
    </source>
</evidence>
<evidence type="ECO:0000256" key="6">
    <source>
        <dbReference type="ARBA" id="ARBA00022833"/>
    </source>
</evidence>
<evidence type="ECO:0000256" key="4">
    <source>
        <dbReference type="ARBA" id="ARBA00022737"/>
    </source>
</evidence>
<evidence type="ECO:0000313" key="18">
    <source>
        <dbReference type="Proteomes" id="UP000663838"/>
    </source>
</evidence>
<evidence type="ECO:0000256" key="7">
    <source>
        <dbReference type="ARBA" id="ARBA00022884"/>
    </source>
</evidence>
<dbReference type="Pfam" id="PF01016">
    <property type="entry name" value="Ribosomal_L27"/>
    <property type="match status" value="1"/>
</dbReference>
<evidence type="ECO:0000259" key="15">
    <source>
        <dbReference type="PROSITE" id="PS50102"/>
    </source>
</evidence>
<comment type="similarity">
    <text evidence="2">Belongs to the krueppel C2H2-type zinc-finger protein family.</text>
</comment>
<evidence type="ECO:0000313" key="17">
    <source>
        <dbReference type="EMBL" id="CAF4725308.1"/>
    </source>
</evidence>
<dbReference type="Pfam" id="PF00076">
    <property type="entry name" value="RRM_1"/>
    <property type="match status" value="2"/>
</dbReference>
<dbReference type="SUPFAM" id="SSF54928">
    <property type="entry name" value="RNA-binding domain, RBD"/>
    <property type="match status" value="2"/>
</dbReference>
<dbReference type="Gene3D" id="2.40.50.100">
    <property type="match status" value="1"/>
</dbReference>
<gene>
    <name evidence="17" type="ORF">TOA249_LOCUS18538</name>
</gene>
<proteinExistence type="inferred from homology"/>
<feature type="region of interest" description="Disordered" evidence="14">
    <location>
        <begin position="834"/>
        <end position="863"/>
    </location>
</feature>
<dbReference type="PROSITE" id="PS00028">
    <property type="entry name" value="ZINC_FINGER_C2H2_1"/>
    <property type="match status" value="4"/>
</dbReference>
<dbReference type="GO" id="GO:0006412">
    <property type="term" value="P:translation"/>
    <property type="evidence" value="ECO:0007669"/>
    <property type="project" value="InterPro"/>
</dbReference>
<dbReference type="SUPFAM" id="SSF57667">
    <property type="entry name" value="beta-beta-alpha zinc fingers"/>
    <property type="match status" value="2"/>
</dbReference>
<dbReference type="EMBL" id="CAJOBS010001387">
    <property type="protein sequence ID" value="CAF4725308.1"/>
    <property type="molecule type" value="Genomic_DNA"/>
</dbReference>
<dbReference type="GO" id="GO:0008270">
    <property type="term" value="F:zinc ion binding"/>
    <property type="evidence" value="ECO:0007669"/>
    <property type="project" value="UniProtKB-KW"/>
</dbReference>
<name>A0A821JQS6_9BILA</name>
<feature type="domain" description="C2H2-type" evidence="16">
    <location>
        <begin position="700"/>
        <end position="727"/>
    </location>
</feature>
<sequence length="1245" mass="139296">MFALKTFTNLCTTQSIFQHSVRTAKVFKPNLLISKHRNIKVKDGQWVEKDAVLTLQNNLVLYPGENTSVAYDYTIRSKVPGFVVITTESVKPHPHSPLFRYANSGNEVKRNFVHVLPPRREASFRLIDQIYPDEFILSDVINYETSHLFEQYSSLILQRFIMTVVVQRRDRCRICFSLLLRDRSICCQKSYDLFKHLERRKIPLHKLNSFQIKIRNPTVCFHDLILRYLHTKIDQTENFSNFICHNCSIILLDIEQCAKYLRKTVNQLKIKLNKSNRLRTSSLSATFQKKKQHRTPIVHEEPLPILNSDSDEEFDDIDDEEEFDDEQDEPKPNDVKPANQSSPSSSSGSNSSLNLPASKLHASNNGHCNDDDDDEEGLIKNLSPKLEQQNLAEFMHRLQANPLNTLSGSNGLITAGNTMNLVEELNPNLMQLRLAHMMAAAAYMNSTSAGQNRNDNNNNVDSMMNTLANMQRNFLLQFFNDPMAAAQATQQAAAAAVSATHMKAHITPMSLMTTNNKQIGSCRKRKSTPEKRVLTNHRSSNNNGNASPTNEKESINNHNTADHPLELTLKTFQQSNSTLPSPVKSTTDIHNIVMNPKVENGSPIYQQNYLNQHQTFDEDRKESTTPNDSSLSLSPSLIRRSNNSKRQKISTSIQNDYLNNLKLNLSQTQTTDLLSPNHRSTFNDDTNSTQQKQHRKLDPRTCIECGKVLFSDKTLLLHCQTHAKNDKQCWICGANDNDIKKHILNDHGNQKFTNTGFKCHHCEKVFPVYSDLETHTREHSKKKPFECPICNKRFGQQGNLSCHLRIHSGVKPFTCASCGKAFRHSNSLRRHARTVHSASRGLSMSPGSMTTIGTSSSSMRLATATTSNSMVSMANDMHHLSTSETFDEGNSGLMIPSDEAESLQGPPSTSSAGVPSPSISNAQVDSDSHEQFGTAMAENDIGNVNNESELEPEQKRKLFIGSLSYSIDENVFRDYWAQFGTVLNAMILRDRDGHSRGFGFVTFDNSASVDAVMKARPHTLDNRVVEPKRAVPREASSKPDTQLAVKKLYVGGVKEPIVENDLRDYFSKYGTIVNATVTKDRDGQYRGYGFIEFDDYDPVDKIIIEKNHFLCGLQLDVQKAQSKDNSQRGGGGNMRFRQGPPPMGRSNYGGGGGGGGGGGYNNRQQNTFDGPYGRQPNYNDYNSNFNQGDNNRASFGQGYNQESAGGPMRRGNMRGGGRGFSPYNGRGGGRGGGGGDQGPSWSSWD</sequence>
<evidence type="ECO:0000256" key="13">
    <source>
        <dbReference type="PROSITE-ProRule" id="PRU00176"/>
    </source>
</evidence>
<dbReference type="GO" id="GO:0003677">
    <property type="term" value="F:DNA binding"/>
    <property type="evidence" value="ECO:0007669"/>
    <property type="project" value="UniProtKB-KW"/>
</dbReference>
<dbReference type="GO" id="GO:0005840">
    <property type="term" value="C:ribosome"/>
    <property type="evidence" value="ECO:0007669"/>
    <property type="project" value="InterPro"/>
</dbReference>
<feature type="region of interest" description="Disordered" evidence="14">
    <location>
        <begin position="882"/>
        <end position="929"/>
    </location>
</feature>
<feature type="domain" description="RRM" evidence="15">
    <location>
        <begin position="956"/>
        <end position="1038"/>
    </location>
</feature>
<dbReference type="InterPro" id="IPR035979">
    <property type="entry name" value="RBD_domain_sf"/>
</dbReference>
<keyword evidence="6" id="KW-0862">Zinc</keyword>
<dbReference type="InterPro" id="IPR001684">
    <property type="entry name" value="Ribosomal_bL27"/>
</dbReference>
<feature type="domain" description="C2H2-type" evidence="16">
    <location>
        <begin position="757"/>
        <end position="784"/>
    </location>
</feature>
<keyword evidence="10" id="KW-0804">Transcription</keyword>
<evidence type="ECO:0000256" key="12">
    <source>
        <dbReference type="PROSITE-ProRule" id="PRU00042"/>
    </source>
</evidence>
<dbReference type="InterPro" id="IPR000504">
    <property type="entry name" value="RRM_dom"/>
</dbReference>
<dbReference type="GO" id="GO:0003735">
    <property type="term" value="F:structural constituent of ribosome"/>
    <property type="evidence" value="ECO:0007669"/>
    <property type="project" value="InterPro"/>
</dbReference>
<dbReference type="InterPro" id="IPR012677">
    <property type="entry name" value="Nucleotide-bd_a/b_plait_sf"/>
</dbReference>
<dbReference type="Pfam" id="PF00096">
    <property type="entry name" value="zf-C2H2"/>
    <property type="match status" value="3"/>
</dbReference>
<dbReference type="Gene3D" id="3.30.160.60">
    <property type="entry name" value="Classic Zinc Finger"/>
    <property type="match status" value="3"/>
</dbReference>
<dbReference type="GO" id="GO:0003730">
    <property type="term" value="F:mRNA 3'-UTR binding"/>
    <property type="evidence" value="ECO:0007669"/>
    <property type="project" value="TreeGrafter"/>
</dbReference>
<evidence type="ECO:0000256" key="10">
    <source>
        <dbReference type="ARBA" id="ARBA00023163"/>
    </source>
</evidence>
<feature type="region of interest" description="Disordered" evidence="14">
    <location>
        <begin position="615"/>
        <end position="649"/>
    </location>
</feature>
<feature type="compositionally biased region" description="Polar residues" evidence="14">
    <location>
        <begin position="672"/>
        <end position="691"/>
    </location>
</feature>
<keyword evidence="5 12" id="KW-0863">Zinc-finger</keyword>
<dbReference type="SUPFAM" id="SSF110324">
    <property type="entry name" value="Ribosomal L27 protein-like"/>
    <property type="match status" value="1"/>
</dbReference>